<feature type="transmembrane region" description="Helical" evidence="8">
    <location>
        <begin position="342"/>
        <end position="365"/>
    </location>
</feature>
<keyword evidence="11" id="KW-1185">Reference proteome</keyword>
<dbReference type="InterPro" id="IPR003918">
    <property type="entry name" value="NADH_UbQ_OxRdtase"/>
</dbReference>
<sequence>MINPILLVAIPLLAAFLSIMVKKLSGVFLFGVSLFTAIGSFFIENGSYVIGGWKPPFGINLVVDDYSFLILIIVNILFFLTLLNGMWDLKKNETVLLVTLAGVNGIVMTGDFFNLFVFMEIIAISAYILASSTEKYYSVFKYLILGTVGSSLYLFGIIILYGTAGTLNMADLASKLPEISNSVKVLAFTFIFSGLAVEAKILPFNSWVRGIFGNSNTLTGPMFSTVYATVSAAVVGRVFGQILTIDTNLIYAFITLTLMTFIFAESAAMASKNLRSILTFSSIGQAGLIITMFLLGGFYAALIQLVNNAFAKMVMFSIATKTYSSNEDDDIDNLAGIFRKHYMMGLGFTISALSLIGLPLFFGFYGKINILQTAFATNMWIPAFILIGSIIEGIYYIRLLVKLWNPGKEGDESSEEAGTSYTILNGFTVSIIALVVGAVFVVAGITPEFLVENIEKAANSLGDINTYLSSVMGGI</sequence>
<feature type="transmembrane region" description="Helical" evidence="8">
    <location>
        <begin position="183"/>
        <end position="202"/>
    </location>
</feature>
<feature type="domain" description="NADH:quinone oxidoreductase/Mrp antiporter transmembrane" evidence="9">
    <location>
        <begin position="111"/>
        <end position="391"/>
    </location>
</feature>
<keyword evidence="4 7" id="KW-0812">Transmembrane</keyword>
<dbReference type="PANTHER" id="PTHR42703">
    <property type="entry name" value="NADH DEHYDROGENASE"/>
    <property type="match status" value="1"/>
</dbReference>
<name>A0A1G6P2Y6_9BACT</name>
<dbReference type="InterPro" id="IPR050586">
    <property type="entry name" value="CPA3_Na-H_Antiporter_D"/>
</dbReference>
<feature type="transmembrane region" description="Helical" evidence="8">
    <location>
        <begin position="223"/>
        <end position="243"/>
    </location>
</feature>
<evidence type="ECO:0000256" key="4">
    <source>
        <dbReference type="ARBA" id="ARBA00022692"/>
    </source>
</evidence>
<feature type="transmembrane region" description="Helical" evidence="8">
    <location>
        <begin position="249"/>
        <end position="271"/>
    </location>
</feature>
<dbReference type="EMBL" id="FMYV01000007">
    <property type="protein sequence ID" value="SDC74543.1"/>
    <property type="molecule type" value="Genomic_DNA"/>
</dbReference>
<feature type="transmembrane region" description="Helical" evidence="8">
    <location>
        <begin position="27"/>
        <end position="45"/>
    </location>
</feature>
<feature type="transmembrane region" description="Helical" evidence="8">
    <location>
        <begin position="142"/>
        <end position="163"/>
    </location>
</feature>
<dbReference type="Pfam" id="PF00361">
    <property type="entry name" value="Proton_antipo_M"/>
    <property type="match status" value="1"/>
</dbReference>
<keyword evidence="6 8" id="KW-0472">Membrane</keyword>
<evidence type="ECO:0000256" key="6">
    <source>
        <dbReference type="ARBA" id="ARBA00023136"/>
    </source>
</evidence>
<dbReference type="STRING" id="28234.SAMN04488588_1708"/>
<reference evidence="10 11" key="1">
    <citation type="submission" date="2016-10" db="EMBL/GenBank/DDBJ databases">
        <authorList>
            <person name="de Groot N.N."/>
        </authorList>
    </citation>
    <scope>NUCLEOTIDE SEQUENCE [LARGE SCALE GENOMIC DNA]</scope>
    <source>
        <strain evidence="10 11">WG14</strain>
    </source>
</reference>
<evidence type="ECO:0000259" key="9">
    <source>
        <dbReference type="Pfam" id="PF00361"/>
    </source>
</evidence>
<dbReference type="PRINTS" id="PR01437">
    <property type="entry name" value="NUOXDRDTASE4"/>
</dbReference>
<dbReference type="GO" id="GO:0008137">
    <property type="term" value="F:NADH dehydrogenase (ubiquinone) activity"/>
    <property type="evidence" value="ECO:0007669"/>
    <property type="project" value="InterPro"/>
</dbReference>
<keyword evidence="5 8" id="KW-1133">Transmembrane helix</keyword>
<comment type="similarity">
    <text evidence="2">Belongs to the CPA3 antiporters (TC 2.A.63) subunit D family.</text>
</comment>
<evidence type="ECO:0000256" key="7">
    <source>
        <dbReference type="RuleBase" id="RU000320"/>
    </source>
</evidence>
<accession>A0A1G6P2Y6</accession>
<evidence type="ECO:0000313" key="10">
    <source>
        <dbReference type="EMBL" id="SDC74543.1"/>
    </source>
</evidence>
<dbReference type="GO" id="GO:0042773">
    <property type="term" value="P:ATP synthesis coupled electron transport"/>
    <property type="evidence" value="ECO:0007669"/>
    <property type="project" value="InterPro"/>
</dbReference>
<dbReference type="Proteomes" id="UP000199322">
    <property type="component" value="Unassembled WGS sequence"/>
</dbReference>
<dbReference type="GO" id="GO:0005886">
    <property type="term" value="C:plasma membrane"/>
    <property type="evidence" value="ECO:0007669"/>
    <property type="project" value="UniProtKB-SubCell"/>
</dbReference>
<dbReference type="PANTHER" id="PTHR42703:SF1">
    <property type="entry name" value="NA(+)_H(+) ANTIPORTER SUBUNIT D1"/>
    <property type="match status" value="1"/>
</dbReference>
<evidence type="ECO:0000313" key="11">
    <source>
        <dbReference type="Proteomes" id="UP000199322"/>
    </source>
</evidence>
<feature type="transmembrane region" description="Helical" evidence="8">
    <location>
        <begin position="377"/>
        <end position="401"/>
    </location>
</feature>
<organism evidence="10 11">
    <name type="scientific">Geotoga petraea</name>
    <dbReference type="NCBI Taxonomy" id="28234"/>
    <lineage>
        <taxon>Bacteria</taxon>
        <taxon>Thermotogati</taxon>
        <taxon>Thermotogota</taxon>
        <taxon>Thermotogae</taxon>
        <taxon>Petrotogales</taxon>
        <taxon>Petrotogaceae</taxon>
        <taxon>Geotoga</taxon>
    </lineage>
</organism>
<dbReference type="InterPro" id="IPR001750">
    <property type="entry name" value="ND/Mrp_TM"/>
</dbReference>
<feature type="transmembrane region" description="Helical" evidence="8">
    <location>
        <begin position="421"/>
        <end position="446"/>
    </location>
</feature>
<evidence type="ECO:0000256" key="2">
    <source>
        <dbReference type="ARBA" id="ARBA00005346"/>
    </source>
</evidence>
<dbReference type="AlphaFoldDB" id="A0A1G6P2Y6"/>
<evidence type="ECO:0000256" key="8">
    <source>
        <dbReference type="SAM" id="Phobius"/>
    </source>
</evidence>
<evidence type="ECO:0000256" key="5">
    <source>
        <dbReference type="ARBA" id="ARBA00022989"/>
    </source>
</evidence>
<evidence type="ECO:0000256" key="1">
    <source>
        <dbReference type="ARBA" id="ARBA00004651"/>
    </source>
</evidence>
<proteinExistence type="inferred from homology"/>
<gene>
    <name evidence="10" type="ORF">SAMN04488588_1708</name>
</gene>
<protein>
    <submittedName>
        <fullName evidence="10">Membrane bound protein complex subunit mbxH</fullName>
    </submittedName>
</protein>
<feature type="transmembrane region" description="Helical" evidence="8">
    <location>
        <begin position="112"/>
        <end position="130"/>
    </location>
</feature>
<feature type="transmembrane region" description="Helical" evidence="8">
    <location>
        <begin position="66"/>
        <end position="87"/>
    </location>
</feature>
<evidence type="ECO:0000256" key="3">
    <source>
        <dbReference type="ARBA" id="ARBA00022475"/>
    </source>
</evidence>
<comment type="subcellular location">
    <subcellularLocation>
        <location evidence="1">Cell membrane</location>
        <topology evidence="1">Multi-pass membrane protein</topology>
    </subcellularLocation>
    <subcellularLocation>
        <location evidence="7">Membrane</location>
        <topology evidence="7">Multi-pass membrane protein</topology>
    </subcellularLocation>
</comment>
<keyword evidence="3" id="KW-1003">Cell membrane</keyword>
<feature type="transmembrane region" description="Helical" evidence="8">
    <location>
        <begin position="283"/>
        <end position="306"/>
    </location>
</feature>
<dbReference type="RefSeq" id="WP_091404819.1">
    <property type="nucleotide sequence ID" value="NZ_FMYV01000007.1"/>
</dbReference>